<accession>A0AAW1Y2Z5</accession>
<dbReference type="Pfam" id="PF23286">
    <property type="entry name" value="LRR_13"/>
    <property type="match status" value="1"/>
</dbReference>
<evidence type="ECO:0000259" key="5">
    <source>
        <dbReference type="PROSITE" id="PS50104"/>
    </source>
</evidence>
<dbReference type="PANTHER" id="PTHR11017">
    <property type="entry name" value="LEUCINE-RICH REPEAT-CONTAINING PROTEIN"/>
    <property type="match status" value="1"/>
</dbReference>
<dbReference type="Gene3D" id="3.40.50.300">
    <property type="entry name" value="P-loop containing nucleotide triphosphate hydrolases"/>
    <property type="match status" value="1"/>
</dbReference>
<dbReference type="SUPFAM" id="SSF52200">
    <property type="entry name" value="Toll/Interleukin receptor TIR domain"/>
    <property type="match status" value="1"/>
</dbReference>
<dbReference type="PRINTS" id="PR00364">
    <property type="entry name" value="DISEASERSIST"/>
</dbReference>
<name>A0AAW1Y2Z5_RUBAR</name>
<gene>
    <name evidence="6" type="ORF">M0R45_009085</name>
</gene>
<keyword evidence="2" id="KW-0677">Repeat</keyword>
<dbReference type="GO" id="GO:0006952">
    <property type="term" value="P:defense response"/>
    <property type="evidence" value="ECO:0007669"/>
    <property type="project" value="UniProtKB-KW"/>
</dbReference>
<evidence type="ECO:0000313" key="6">
    <source>
        <dbReference type="EMBL" id="KAK9943478.1"/>
    </source>
</evidence>
<dbReference type="InterPro" id="IPR000157">
    <property type="entry name" value="TIR_dom"/>
</dbReference>
<dbReference type="GO" id="GO:0007165">
    <property type="term" value="P:signal transduction"/>
    <property type="evidence" value="ECO:0007669"/>
    <property type="project" value="InterPro"/>
</dbReference>
<proteinExistence type="predicted"/>
<dbReference type="GO" id="GO:0043531">
    <property type="term" value="F:ADP binding"/>
    <property type="evidence" value="ECO:0007669"/>
    <property type="project" value="InterPro"/>
</dbReference>
<dbReference type="AlphaFoldDB" id="A0AAW1Y2Z5"/>
<dbReference type="FunFam" id="3.80.10.10:FF:000386">
    <property type="entry name" value="Disease resistance protein RPS4"/>
    <property type="match status" value="1"/>
</dbReference>
<dbReference type="Gene3D" id="3.80.10.10">
    <property type="entry name" value="Ribonuclease Inhibitor"/>
    <property type="match status" value="1"/>
</dbReference>
<dbReference type="InterPro" id="IPR044974">
    <property type="entry name" value="Disease_R_plants"/>
</dbReference>
<reference evidence="6 7" key="1">
    <citation type="journal article" date="2023" name="G3 (Bethesda)">
        <title>A chromosome-length genome assembly and annotation of blackberry (Rubus argutus, cv. 'Hillquist').</title>
        <authorList>
            <person name="Bruna T."/>
            <person name="Aryal R."/>
            <person name="Dudchenko O."/>
            <person name="Sargent D.J."/>
            <person name="Mead D."/>
            <person name="Buti M."/>
            <person name="Cavallini A."/>
            <person name="Hytonen T."/>
            <person name="Andres J."/>
            <person name="Pham M."/>
            <person name="Weisz D."/>
            <person name="Mascagni F."/>
            <person name="Usai G."/>
            <person name="Natali L."/>
            <person name="Bassil N."/>
            <person name="Fernandez G.E."/>
            <person name="Lomsadze A."/>
            <person name="Armour M."/>
            <person name="Olukolu B."/>
            <person name="Poorten T."/>
            <person name="Britton C."/>
            <person name="Davik J."/>
            <person name="Ashrafi H."/>
            <person name="Aiden E.L."/>
            <person name="Borodovsky M."/>
            <person name="Worthington M."/>
        </authorList>
    </citation>
    <scope>NUCLEOTIDE SEQUENCE [LARGE SCALE GENOMIC DNA]</scope>
    <source>
        <strain evidence="6">PI 553951</strain>
    </source>
</reference>
<dbReference type="Gene3D" id="3.40.50.10140">
    <property type="entry name" value="Toll/interleukin-1 receptor homology (TIR) domain"/>
    <property type="match status" value="1"/>
</dbReference>
<organism evidence="6 7">
    <name type="scientific">Rubus argutus</name>
    <name type="common">Southern blackberry</name>
    <dbReference type="NCBI Taxonomy" id="59490"/>
    <lineage>
        <taxon>Eukaryota</taxon>
        <taxon>Viridiplantae</taxon>
        <taxon>Streptophyta</taxon>
        <taxon>Embryophyta</taxon>
        <taxon>Tracheophyta</taxon>
        <taxon>Spermatophyta</taxon>
        <taxon>Magnoliopsida</taxon>
        <taxon>eudicotyledons</taxon>
        <taxon>Gunneridae</taxon>
        <taxon>Pentapetalae</taxon>
        <taxon>rosids</taxon>
        <taxon>fabids</taxon>
        <taxon>Rosales</taxon>
        <taxon>Rosaceae</taxon>
        <taxon>Rosoideae</taxon>
        <taxon>Rosoideae incertae sedis</taxon>
        <taxon>Rubus</taxon>
    </lineage>
</organism>
<dbReference type="Pfam" id="PF07725">
    <property type="entry name" value="LRR_3"/>
    <property type="match status" value="1"/>
</dbReference>
<dbReference type="Gene3D" id="1.10.8.430">
    <property type="entry name" value="Helical domain of apoptotic protease-activating factors"/>
    <property type="match status" value="1"/>
</dbReference>
<dbReference type="InterPro" id="IPR036390">
    <property type="entry name" value="WH_DNA-bd_sf"/>
</dbReference>
<dbReference type="Proteomes" id="UP001457282">
    <property type="component" value="Unassembled WGS sequence"/>
</dbReference>
<evidence type="ECO:0000256" key="3">
    <source>
        <dbReference type="ARBA" id="ARBA00022821"/>
    </source>
</evidence>
<evidence type="ECO:0000313" key="7">
    <source>
        <dbReference type="Proteomes" id="UP001457282"/>
    </source>
</evidence>
<dbReference type="InterPro" id="IPR042197">
    <property type="entry name" value="Apaf_helical"/>
</dbReference>
<evidence type="ECO:0000256" key="4">
    <source>
        <dbReference type="ARBA" id="ARBA00023027"/>
    </source>
</evidence>
<dbReference type="Pfam" id="PF00931">
    <property type="entry name" value="NB-ARC"/>
    <property type="match status" value="1"/>
</dbReference>
<dbReference type="SUPFAM" id="SSF52058">
    <property type="entry name" value="L domain-like"/>
    <property type="match status" value="1"/>
</dbReference>
<keyword evidence="1" id="KW-0433">Leucine-rich repeat</keyword>
<dbReference type="SUPFAM" id="SSF46785">
    <property type="entry name" value="Winged helix' DNA-binding domain"/>
    <property type="match status" value="1"/>
</dbReference>
<dbReference type="SMART" id="SM00255">
    <property type="entry name" value="TIR"/>
    <property type="match status" value="1"/>
</dbReference>
<keyword evidence="3" id="KW-0611">Plant defense</keyword>
<dbReference type="InterPro" id="IPR011713">
    <property type="entry name" value="Leu-rich_rpt_3"/>
</dbReference>
<dbReference type="InterPro" id="IPR035897">
    <property type="entry name" value="Toll_tir_struct_dom_sf"/>
</dbReference>
<dbReference type="SUPFAM" id="SSF52540">
    <property type="entry name" value="P-loop containing nucleoside triphosphate hydrolases"/>
    <property type="match status" value="1"/>
</dbReference>
<sequence length="814" mass="92329">MASSSSSSSEYPYKYDVFLNFRGEDTRNTFVCHLYKALQKKGIKVFQDSENLRKGDNLSVLLQVIKESRLSIVVFSQKYVSSTWCLKELVQIVDCKDNQDQIVKPIFYGVDPTDLRRAVDFASECDADVQKVPSWRTAITKATNLVGWVSQQFKDDAILVEKIVEDVNQELNRIPSSKANDLVGIDSQIEKVERLLSLEKKDDVRKVGIWATGGLGTTTIVAAVYNKIYDQFDRCCFLKHVKKEFSRKDEEQMQVEFLSRILEEKVEYLNGDYERDQRIKDKLGNKRVLLVLDDVDKATQIDTLLGREPSLGGGSRIIVTARDKEILSGYPIYEPKPLSDEESLELLSQFAFNTINATREFGCLSRCFTECADGVRLALRVLGTSLDNESFSEGEDVLEKIKIIVESGIQNVLRTSFDRLNYYQKNIFLDIACFFRGMDRDCVTKVLDSCGFVPYTGLTVLHDRALITISNSNVLEMDDLLQDMGRKIVIGGCTNPGMRSRLWRYHDVVHVLTQNTAAEAVESLMVDLLNLEDICLKAEAFTSMTKLRLLSITYRQSYCPDNGKTHHLDGDLTFLSHELRYFVWDRCPIKSFPSNFDPKNLVHLDMRYSHIEELWQGIKSLKKLMSINLSYCRYLNNIPDLTGATNLEKLDLEGCTSLLKVHASIAGLTNLVFLSLKGCRELETLPCMTHMKSLQTLVLSGCLKLNEFPEISETMDALSVLNLDETAIEELPSSIERLPRLKSLSMNNCTSLVRLPNSICNLADLNYLNLGGCSKLDNLPENLKNLEYLWEIETQGSGIKNVPSSIVHIIFPNW</sequence>
<dbReference type="EMBL" id="JBEDUW010000002">
    <property type="protein sequence ID" value="KAK9943478.1"/>
    <property type="molecule type" value="Genomic_DNA"/>
</dbReference>
<dbReference type="Pfam" id="PF23282">
    <property type="entry name" value="WHD_ROQ1"/>
    <property type="match status" value="1"/>
</dbReference>
<evidence type="ECO:0000256" key="1">
    <source>
        <dbReference type="ARBA" id="ARBA00022614"/>
    </source>
</evidence>
<dbReference type="PANTHER" id="PTHR11017:SF479">
    <property type="entry name" value="DISEASE RESISTANCE PROTEIN (TIR-NBS-LRR CLASS) FAMILY"/>
    <property type="match status" value="1"/>
</dbReference>
<dbReference type="InterPro" id="IPR058192">
    <property type="entry name" value="WHD_ROQ1-like"/>
</dbReference>
<dbReference type="PROSITE" id="PS50104">
    <property type="entry name" value="TIR"/>
    <property type="match status" value="1"/>
</dbReference>
<evidence type="ECO:0000256" key="2">
    <source>
        <dbReference type="ARBA" id="ARBA00022737"/>
    </source>
</evidence>
<comment type="caution">
    <text evidence="6">The sequence shown here is derived from an EMBL/GenBank/DDBJ whole genome shotgun (WGS) entry which is preliminary data.</text>
</comment>
<feature type="domain" description="TIR" evidence="5">
    <location>
        <begin position="13"/>
        <end position="171"/>
    </location>
</feature>
<dbReference type="InterPro" id="IPR002182">
    <property type="entry name" value="NB-ARC"/>
</dbReference>
<dbReference type="InterPro" id="IPR027417">
    <property type="entry name" value="P-loop_NTPase"/>
</dbReference>
<dbReference type="Pfam" id="PF01582">
    <property type="entry name" value="TIR"/>
    <property type="match status" value="1"/>
</dbReference>
<dbReference type="FunFam" id="3.40.50.10140:FF:000007">
    <property type="entry name" value="Disease resistance protein (TIR-NBS-LRR class)"/>
    <property type="match status" value="1"/>
</dbReference>
<keyword evidence="4" id="KW-0520">NAD</keyword>
<dbReference type="InterPro" id="IPR032675">
    <property type="entry name" value="LRR_dom_sf"/>
</dbReference>
<keyword evidence="7" id="KW-1185">Reference proteome</keyword>
<protein>
    <recommendedName>
        <fullName evidence="5">TIR domain-containing protein</fullName>
    </recommendedName>
</protein>
<dbReference type="InterPro" id="IPR058546">
    <property type="entry name" value="RPS4B/Roq1-like_LRR"/>
</dbReference>